<name>A0ABU9VXB1_9CLOT</name>
<evidence type="ECO:0000313" key="3">
    <source>
        <dbReference type="Proteomes" id="UP001407405"/>
    </source>
</evidence>
<proteinExistence type="predicted"/>
<keyword evidence="3" id="KW-1185">Reference proteome</keyword>
<keyword evidence="1" id="KW-0175">Coiled coil</keyword>
<gene>
    <name evidence="2" type="ORF">AAIG11_14680</name>
</gene>
<comment type="caution">
    <text evidence="2">The sequence shown here is derived from an EMBL/GenBank/DDBJ whole genome shotgun (WGS) entry which is preliminary data.</text>
</comment>
<dbReference type="EMBL" id="JBCITM010000020">
    <property type="protein sequence ID" value="MEN1761729.1"/>
    <property type="molecule type" value="Genomic_DNA"/>
</dbReference>
<accession>A0ABU9VXB1</accession>
<feature type="coiled-coil region" evidence="1">
    <location>
        <begin position="181"/>
        <end position="225"/>
    </location>
</feature>
<sequence>MPDTTYSVRVPEELKEKMTQVMQESGLTGKEFVSDLLSLYQLHLAKENVPVALQSDIDELRRYTNRINHIYANIVERTYETTQLQKATHEEAMEKVKAELLELQEDFQGQKESLALMKEEKAALLVQKQNLEKERDNKEKEYQRSLSIMADNLKGKETLLMELKEKAENLAGIVSDQKTDIEQAKAFEKEAQEAQKALEKETREKEELAAQLAATKKELKAKETAHGEALATLEEKLTLACDQKLLKMQQDHQGQLQEIQEGYNAKVKELLLELEKGREK</sequence>
<dbReference type="RefSeq" id="WP_343187014.1">
    <property type="nucleotide sequence ID" value="NZ_JBCITM010000020.1"/>
</dbReference>
<feature type="coiled-coil region" evidence="1">
    <location>
        <begin position="79"/>
        <end position="148"/>
    </location>
</feature>
<dbReference type="Proteomes" id="UP001407405">
    <property type="component" value="Unassembled WGS sequence"/>
</dbReference>
<evidence type="ECO:0000256" key="1">
    <source>
        <dbReference type="SAM" id="Coils"/>
    </source>
</evidence>
<organism evidence="2 3">
    <name type="scientific">Anoxynatronum sibiricum</name>
    <dbReference type="NCBI Taxonomy" id="210623"/>
    <lineage>
        <taxon>Bacteria</taxon>
        <taxon>Bacillati</taxon>
        <taxon>Bacillota</taxon>
        <taxon>Clostridia</taxon>
        <taxon>Eubacteriales</taxon>
        <taxon>Clostridiaceae</taxon>
        <taxon>Anoxynatronum</taxon>
    </lineage>
</organism>
<reference evidence="2 3" key="1">
    <citation type="submission" date="2024-04" db="EMBL/GenBank/DDBJ databases">
        <title>Genome sequencing and metabolic network reconstruction of aminoacids and betaine degradation by Anoxynatronum sibiricum.</title>
        <authorList>
            <person name="Detkova E.N."/>
            <person name="Boltjanskaja Y.V."/>
            <person name="Mardanov A.V."/>
            <person name="Kevbrin V."/>
        </authorList>
    </citation>
    <scope>NUCLEOTIDE SEQUENCE [LARGE SCALE GENOMIC DNA]</scope>
    <source>
        <strain evidence="2 3">Z-7981</strain>
    </source>
</reference>
<protein>
    <submittedName>
        <fullName evidence="2">Uncharacterized protein</fullName>
    </submittedName>
</protein>
<evidence type="ECO:0000313" key="2">
    <source>
        <dbReference type="EMBL" id="MEN1761729.1"/>
    </source>
</evidence>